<evidence type="ECO:0000256" key="1">
    <source>
        <dbReference type="SAM" id="MobiDB-lite"/>
    </source>
</evidence>
<proteinExistence type="predicted"/>
<comment type="caution">
    <text evidence="2">The sequence shown here is derived from an EMBL/GenBank/DDBJ whole genome shotgun (WGS) entry which is preliminary data.</text>
</comment>
<evidence type="ECO:0000313" key="3">
    <source>
        <dbReference type="Proteomes" id="UP001165190"/>
    </source>
</evidence>
<name>A0A9W7LUQ8_HIBTR</name>
<dbReference type="AlphaFoldDB" id="A0A9W7LUQ8"/>
<feature type="region of interest" description="Disordered" evidence="1">
    <location>
        <begin position="1"/>
        <end position="24"/>
    </location>
</feature>
<sequence>MYGLSRREEPWWSPPDRPDPTREVRHANVPWMIHISGPSCGPPAGGQLCQKREKPHPSLSFLRPYVATREGPGGVKGDPINLFRPRIISSWAWSYFTVEKRKKASISKFNSDVARFFLGVKQCQTKIPNKH</sequence>
<accession>A0A9W7LUQ8</accession>
<protein>
    <submittedName>
        <fullName evidence="2">Uncharacterized protein</fullName>
    </submittedName>
</protein>
<reference evidence="2" key="1">
    <citation type="submission" date="2023-05" db="EMBL/GenBank/DDBJ databases">
        <title>Genome and transcriptome analyses reveal genes involved in the formation of fine ridges on petal epidermal cells in Hibiscus trionum.</title>
        <authorList>
            <person name="Koshimizu S."/>
            <person name="Masuda S."/>
            <person name="Ishii T."/>
            <person name="Shirasu K."/>
            <person name="Hoshino A."/>
            <person name="Arita M."/>
        </authorList>
    </citation>
    <scope>NUCLEOTIDE SEQUENCE</scope>
    <source>
        <strain evidence="2">Hamamatsu line</strain>
    </source>
</reference>
<evidence type="ECO:0000313" key="2">
    <source>
        <dbReference type="EMBL" id="GMI77328.1"/>
    </source>
</evidence>
<dbReference type="Proteomes" id="UP001165190">
    <property type="component" value="Unassembled WGS sequence"/>
</dbReference>
<dbReference type="OrthoDB" id="10462676at2759"/>
<gene>
    <name evidence="2" type="ORF">HRI_001402100</name>
</gene>
<organism evidence="2 3">
    <name type="scientific">Hibiscus trionum</name>
    <name type="common">Flower of an hour</name>
    <dbReference type="NCBI Taxonomy" id="183268"/>
    <lineage>
        <taxon>Eukaryota</taxon>
        <taxon>Viridiplantae</taxon>
        <taxon>Streptophyta</taxon>
        <taxon>Embryophyta</taxon>
        <taxon>Tracheophyta</taxon>
        <taxon>Spermatophyta</taxon>
        <taxon>Magnoliopsida</taxon>
        <taxon>eudicotyledons</taxon>
        <taxon>Gunneridae</taxon>
        <taxon>Pentapetalae</taxon>
        <taxon>rosids</taxon>
        <taxon>malvids</taxon>
        <taxon>Malvales</taxon>
        <taxon>Malvaceae</taxon>
        <taxon>Malvoideae</taxon>
        <taxon>Hibiscus</taxon>
    </lineage>
</organism>
<keyword evidence="3" id="KW-1185">Reference proteome</keyword>
<dbReference type="EMBL" id="BSYR01000013">
    <property type="protein sequence ID" value="GMI77328.1"/>
    <property type="molecule type" value="Genomic_DNA"/>
</dbReference>